<dbReference type="EMBL" id="BPRE01000005">
    <property type="protein sequence ID" value="GJE75512.1"/>
    <property type="molecule type" value="Genomic_DNA"/>
</dbReference>
<dbReference type="RefSeq" id="WP_238307948.1">
    <property type="nucleotide sequence ID" value="NZ_BPRE01000005.1"/>
</dbReference>
<dbReference type="SUPFAM" id="SSF52540">
    <property type="entry name" value="P-loop containing nucleoside triphosphate hydrolases"/>
    <property type="match status" value="1"/>
</dbReference>
<evidence type="ECO:0000313" key="1">
    <source>
        <dbReference type="EMBL" id="GJE75512.1"/>
    </source>
</evidence>
<keyword evidence="2" id="KW-1185">Reference proteome</keyword>
<organism evidence="1 2">
    <name type="scientific">Methylorubrum suomiense</name>
    <dbReference type="NCBI Taxonomy" id="144191"/>
    <lineage>
        <taxon>Bacteria</taxon>
        <taxon>Pseudomonadati</taxon>
        <taxon>Pseudomonadota</taxon>
        <taxon>Alphaproteobacteria</taxon>
        <taxon>Hyphomicrobiales</taxon>
        <taxon>Methylobacteriaceae</taxon>
        <taxon>Methylorubrum</taxon>
    </lineage>
</organism>
<evidence type="ECO:0000313" key="2">
    <source>
        <dbReference type="Proteomes" id="UP001055093"/>
    </source>
</evidence>
<dbReference type="Proteomes" id="UP001055093">
    <property type="component" value="Unassembled WGS sequence"/>
</dbReference>
<gene>
    <name evidence="1" type="ORF">BGCPKDLD_2096</name>
</gene>
<dbReference type="Gene3D" id="3.40.50.300">
    <property type="entry name" value="P-loop containing nucleotide triphosphate hydrolases"/>
    <property type="match status" value="1"/>
</dbReference>
<dbReference type="InterPro" id="IPR027417">
    <property type="entry name" value="P-loop_NTPase"/>
</dbReference>
<proteinExistence type="predicted"/>
<comment type="caution">
    <text evidence="1">The sequence shown here is derived from an EMBL/GenBank/DDBJ whole genome shotgun (WGS) entry which is preliminary data.</text>
</comment>
<reference evidence="1" key="2">
    <citation type="submission" date="2021-08" db="EMBL/GenBank/DDBJ databases">
        <authorList>
            <person name="Tani A."/>
            <person name="Ola A."/>
            <person name="Ogura Y."/>
            <person name="Katsura K."/>
            <person name="Hayashi T."/>
        </authorList>
    </citation>
    <scope>NUCLEOTIDE SEQUENCE</scope>
    <source>
        <strain evidence="1">DSM 14458</strain>
    </source>
</reference>
<protein>
    <submittedName>
        <fullName evidence="1">Uncharacterized protein</fullName>
    </submittedName>
</protein>
<reference evidence="1" key="1">
    <citation type="journal article" date="2021" name="Front. Microbiol.">
        <title>Comprehensive Comparative Genomics and Phenotyping of Methylobacterium Species.</title>
        <authorList>
            <person name="Alessa O."/>
            <person name="Ogura Y."/>
            <person name="Fujitani Y."/>
            <person name="Takami H."/>
            <person name="Hayashi T."/>
            <person name="Sahin N."/>
            <person name="Tani A."/>
        </authorList>
    </citation>
    <scope>NUCLEOTIDE SEQUENCE</scope>
    <source>
        <strain evidence="1">DSM 14458</strain>
    </source>
</reference>
<sequence>MSKDDIEIVKSLIVESQTRNRNEATTRHQIIDSIIHDLLKWPRNRTETEEYIAPGFADYVLKKANGDDLLFIEAKKEGVYFELPSAYRGNETSSYIGIAKLLTDGNIKAAMNQVRTYCFDTGCEHACITNGHEWIFFKTFEKGKKWETLNAFVVRSLNFFSDEYTKAVNSLSFSSITERMSLASLLSVSPAKDRAIFYPKEKISSYSYSISANKLAGTLRPIINYYFGVIGDDDTEFMDKCYVSQRDYHQTSEGMRTILHDSLTPYFEEYGVQQLDDTGKGGRLGGRITKNIKHGRRNEVLILFGGKGSGKSTFIKRLLFHKPPRWLQDHATTAIIDLLNIPEDRRVIRTHIWNSLVDRLDKDSILKQERGQLLELFKDRFAIAANQELYGLSPDSEAYNLKLNSLTARWKSDHTYCAKRLVEYWKSQGRGIVIVVDNTDQYSPAMQDFCFSSAQEISNALECMTIISMREERFYNSKIHGLLDAFQNSGFHISSPKPAEVFRKRLDYTISLLNSDRRRARFGLIDPVHARECCRYLRIILREFAAERSPLGSFLTACAHGDTRLSLDLFRSFVLSGYTNVDEMLATGHWSFQIHQVIKPVMIPTRYFYDESLSNIPNIYQVRYSRNGSHYTALRILRRLIKATNASNHAYVAVAELMSYFVETFAMPDDFVANIDMLLKHGFIEASNRIDEYTPSVDSVKITNYGTYMLSNLSSDLTYLDLVSTDCGFFSELFTNQVVDAAKREFGLFTRRERLERVKVRLERIGDFVKYLEEEEAREKDFYSLGMAPDDMFTYKIRSMYEAEQHRVLDSARRQRHKYDTHRSS</sequence>
<accession>A0ABQ4UWU2</accession>
<name>A0ABQ4UWU2_9HYPH</name>